<evidence type="ECO:0000313" key="7">
    <source>
        <dbReference type="EMBL" id="KAG0525144.1"/>
    </source>
</evidence>
<dbReference type="InterPro" id="IPR005123">
    <property type="entry name" value="Oxoglu/Fe-dep_dioxygenase_dom"/>
</dbReference>
<dbReference type="PROSITE" id="PS51471">
    <property type="entry name" value="FE2OG_OXY"/>
    <property type="match status" value="1"/>
</dbReference>
<dbReference type="KEGG" id="sbi:8067774"/>
<dbReference type="GO" id="GO:0046872">
    <property type="term" value="F:metal ion binding"/>
    <property type="evidence" value="ECO:0007669"/>
    <property type="project" value="UniProtKB-KW"/>
</dbReference>
<accession>A0A921UB54</accession>
<dbReference type="AlphaFoldDB" id="A0A921UB54"/>
<reference evidence="7" key="1">
    <citation type="journal article" date="2019" name="BMC Genomics">
        <title>A new reference genome for Sorghum bicolor reveals high levels of sequence similarity between sweet and grain genotypes: implications for the genetics of sugar metabolism.</title>
        <authorList>
            <person name="Cooper E.A."/>
            <person name="Brenton Z.W."/>
            <person name="Flinn B.S."/>
            <person name="Jenkins J."/>
            <person name="Shu S."/>
            <person name="Flowers D."/>
            <person name="Luo F."/>
            <person name="Wang Y."/>
            <person name="Xia P."/>
            <person name="Barry K."/>
            <person name="Daum C."/>
            <person name="Lipzen A."/>
            <person name="Yoshinaga Y."/>
            <person name="Schmutz J."/>
            <person name="Saski C."/>
            <person name="Vermerris W."/>
            <person name="Kresovich S."/>
        </authorList>
    </citation>
    <scope>NUCLEOTIDE SEQUENCE</scope>
</reference>
<dbReference type="FunFam" id="2.60.120.330:FF:000005">
    <property type="entry name" value="1-aminocyclopropane-1-carboxylate oxidase homolog 1"/>
    <property type="match status" value="1"/>
</dbReference>
<dbReference type="OrthoDB" id="288590at2759"/>
<comment type="similarity">
    <text evidence="1 5">Belongs to the iron/ascorbate-dependent oxidoreductase family.</text>
</comment>
<organism evidence="7 8">
    <name type="scientific">Sorghum bicolor</name>
    <name type="common">Sorghum</name>
    <name type="synonym">Sorghum vulgare</name>
    <dbReference type="NCBI Taxonomy" id="4558"/>
    <lineage>
        <taxon>Eukaryota</taxon>
        <taxon>Viridiplantae</taxon>
        <taxon>Streptophyta</taxon>
        <taxon>Embryophyta</taxon>
        <taxon>Tracheophyta</taxon>
        <taxon>Spermatophyta</taxon>
        <taxon>Magnoliopsida</taxon>
        <taxon>Liliopsida</taxon>
        <taxon>Poales</taxon>
        <taxon>Poaceae</taxon>
        <taxon>PACMAD clade</taxon>
        <taxon>Panicoideae</taxon>
        <taxon>Andropogonodae</taxon>
        <taxon>Andropogoneae</taxon>
        <taxon>Sorghinae</taxon>
        <taxon>Sorghum</taxon>
    </lineage>
</organism>
<dbReference type="PANTHER" id="PTHR10209:SF428">
    <property type="entry name" value="OS04G0182200 PROTEIN"/>
    <property type="match status" value="1"/>
</dbReference>
<proteinExistence type="inferred from homology"/>
<dbReference type="GO" id="GO:0051213">
    <property type="term" value="F:dioxygenase activity"/>
    <property type="evidence" value="ECO:0007669"/>
    <property type="project" value="UniProtKB-ARBA"/>
</dbReference>
<evidence type="ECO:0000256" key="1">
    <source>
        <dbReference type="ARBA" id="ARBA00008056"/>
    </source>
</evidence>
<evidence type="ECO:0000256" key="2">
    <source>
        <dbReference type="ARBA" id="ARBA00022723"/>
    </source>
</evidence>
<protein>
    <recommendedName>
        <fullName evidence="6">Fe2OG dioxygenase domain-containing protein</fullName>
    </recommendedName>
</protein>
<sequence length="365" mass="40256">MSVAPSYDRTDELRALDTTLAGVRGLVASGVKQVPRIFRVPCPEEPLHQAQQRRPAAAATVPVINLSGDRAAVVDAVRGAAAEWGFFQVTGHGVPEQVMSAAVAAMRAFHEADGGEGSDKARLYSREPQKAVKYHCNFDLYQSPVANWRDTLYLRMAPDPPAADELPAEISRDAIFEYAKQVKDLGDRLLELLSESLGLKPSYLADIECNQGQIIVGHYYPPCPQPEVAIGTSRHSDSGFLTILLQDGVGGLQILHDDQWVDVTPTPGAFIVNIGDLLQLISNDKFSSVEHRVVAKDAEPRVSIVFFFNTRFHPASTRMYGPIKELLSEENPPLYKETLVREFYARYHSIGLDGKQKTALADFRL</sequence>
<dbReference type="Pfam" id="PF03171">
    <property type="entry name" value="2OG-FeII_Oxy"/>
    <property type="match status" value="1"/>
</dbReference>
<feature type="domain" description="Fe2OG dioxygenase" evidence="6">
    <location>
        <begin position="206"/>
        <end position="310"/>
    </location>
</feature>
<dbReference type="Pfam" id="PF14226">
    <property type="entry name" value="DIOX_N"/>
    <property type="match status" value="1"/>
</dbReference>
<name>A0A921UB54_SORBI</name>
<dbReference type="InterPro" id="IPR026992">
    <property type="entry name" value="DIOX_N"/>
</dbReference>
<keyword evidence="4 5" id="KW-0408">Iron</keyword>
<evidence type="ECO:0000259" key="6">
    <source>
        <dbReference type="PROSITE" id="PS51471"/>
    </source>
</evidence>
<keyword evidence="3 5" id="KW-0560">Oxidoreductase</keyword>
<evidence type="ECO:0000256" key="4">
    <source>
        <dbReference type="ARBA" id="ARBA00023004"/>
    </source>
</evidence>
<dbReference type="Gene3D" id="2.60.120.330">
    <property type="entry name" value="B-lactam Antibiotic, Isopenicillin N Synthase, Chain"/>
    <property type="match status" value="1"/>
</dbReference>
<reference evidence="7" key="2">
    <citation type="submission" date="2020-10" db="EMBL/GenBank/DDBJ databases">
        <authorList>
            <person name="Cooper E.A."/>
            <person name="Brenton Z.W."/>
            <person name="Flinn B.S."/>
            <person name="Jenkins J."/>
            <person name="Shu S."/>
            <person name="Flowers D."/>
            <person name="Luo F."/>
            <person name="Wang Y."/>
            <person name="Xia P."/>
            <person name="Barry K."/>
            <person name="Daum C."/>
            <person name="Lipzen A."/>
            <person name="Yoshinaga Y."/>
            <person name="Schmutz J."/>
            <person name="Saski C."/>
            <person name="Vermerris W."/>
            <person name="Kresovich S."/>
        </authorList>
    </citation>
    <scope>NUCLEOTIDE SEQUENCE</scope>
</reference>
<dbReference type="Gramene" id="EES10491">
    <property type="protein sequence ID" value="EES10491"/>
    <property type="gene ID" value="SORBI_3006G028400"/>
</dbReference>
<evidence type="ECO:0000256" key="3">
    <source>
        <dbReference type="ARBA" id="ARBA00023002"/>
    </source>
</evidence>
<comment type="caution">
    <text evidence="7">The sequence shown here is derived from an EMBL/GenBank/DDBJ whole genome shotgun (WGS) entry which is preliminary data.</text>
</comment>
<dbReference type="InterPro" id="IPR044861">
    <property type="entry name" value="IPNS-like_FE2OG_OXY"/>
</dbReference>
<evidence type="ECO:0000256" key="5">
    <source>
        <dbReference type="RuleBase" id="RU003682"/>
    </source>
</evidence>
<evidence type="ECO:0000313" key="8">
    <source>
        <dbReference type="Proteomes" id="UP000807115"/>
    </source>
</evidence>
<dbReference type="SUPFAM" id="SSF51197">
    <property type="entry name" value="Clavaminate synthase-like"/>
    <property type="match status" value="1"/>
</dbReference>
<keyword evidence="2 5" id="KW-0479">Metal-binding</keyword>
<dbReference type="OMA" id="QGIRAFH"/>
<dbReference type="Proteomes" id="UP000807115">
    <property type="component" value="Chromosome 6"/>
</dbReference>
<dbReference type="PANTHER" id="PTHR10209">
    <property type="entry name" value="OXIDOREDUCTASE, 2OG-FE II OXYGENASE FAMILY PROTEIN"/>
    <property type="match status" value="1"/>
</dbReference>
<dbReference type="EMBL" id="CM027685">
    <property type="protein sequence ID" value="KAG0525144.1"/>
    <property type="molecule type" value="Genomic_DNA"/>
</dbReference>
<dbReference type="InterPro" id="IPR027443">
    <property type="entry name" value="IPNS-like_sf"/>
</dbReference>
<gene>
    <name evidence="7" type="ORF">BDA96_06G030300</name>
</gene>